<feature type="region of interest" description="Disordered" evidence="2">
    <location>
        <begin position="129"/>
        <end position="188"/>
    </location>
</feature>
<accession>A0AAV7FQU9</accession>
<dbReference type="SMART" id="SM00360">
    <property type="entry name" value="RRM"/>
    <property type="match status" value="1"/>
</dbReference>
<dbReference type="PANTHER" id="PTHR48034">
    <property type="entry name" value="TRANSFORMER-2 SEX-DETERMINING PROTEIN-RELATED"/>
    <property type="match status" value="1"/>
</dbReference>
<dbReference type="InterPro" id="IPR000504">
    <property type="entry name" value="RRM_dom"/>
</dbReference>
<feature type="compositionally biased region" description="Basic and acidic residues" evidence="2">
    <location>
        <begin position="135"/>
        <end position="152"/>
    </location>
</feature>
<evidence type="ECO:0000313" key="5">
    <source>
        <dbReference type="Proteomes" id="UP000775213"/>
    </source>
</evidence>
<keyword evidence="1" id="KW-0694">RNA-binding</keyword>
<dbReference type="Gene3D" id="3.30.70.330">
    <property type="match status" value="1"/>
</dbReference>
<feature type="domain" description="RRM" evidence="3">
    <location>
        <begin position="13"/>
        <end position="92"/>
    </location>
</feature>
<dbReference type="GO" id="GO:0003723">
    <property type="term" value="F:RNA binding"/>
    <property type="evidence" value="ECO:0007669"/>
    <property type="project" value="UniProtKB-UniRule"/>
</dbReference>
<sequence length="188" mass="20835">MSGSKATALPPNTTLYVKNLRSTIKKPELRRQLYALFIVYGRILDVVATRAEGMRGQAFVVFENLAGSTAALRAMDGFSFYGQPLILDYAKASSKATIVHERGPEALFDPTLKFGTKKDTQIGKVTFSSAGADLQGRERKRAREEAGQRGEIVESDSEGEESDERADEEPEDDQRDVKRRKSEVNNSD</sequence>
<dbReference type="PROSITE" id="PS50102">
    <property type="entry name" value="RRM"/>
    <property type="match status" value="1"/>
</dbReference>
<evidence type="ECO:0000256" key="2">
    <source>
        <dbReference type="SAM" id="MobiDB-lite"/>
    </source>
</evidence>
<proteinExistence type="predicted"/>
<reference evidence="4 5" key="1">
    <citation type="journal article" date="2021" name="Hortic Res">
        <title>Chromosome-scale assembly of the Dendrobium chrysotoxum genome enhances the understanding of orchid evolution.</title>
        <authorList>
            <person name="Zhang Y."/>
            <person name="Zhang G.Q."/>
            <person name="Zhang D."/>
            <person name="Liu X.D."/>
            <person name="Xu X.Y."/>
            <person name="Sun W.H."/>
            <person name="Yu X."/>
            <person name="Zhu X."/>
            <person name="Wang Z.W."/>
            <person name="Zhao X."/>
            <person name="Zhong W.Y."/>
            <person name="Chen H."/>
            <person name="Yin W.L."/>
            <person name="Huang T."/>
            <person name="Niu S.C."/>
            <person name="Liu Z.J."/>
        </authorList>
    </citation>
    <scope>NUCLEOTIDE SEQUENCE [LARGE SCALE GENOMIC DNA]</scope>
    <source>
        <strain evidence="4">Lindl</strain>
    </source>
</reference>
<comment type="caution">
    <text evidence="4">The sequence shown here is derived from an EMBL/GenBank/DDBJ whole genome shotgun (WGS) entry which is preliminary data.</text>
</comment>
<dbReference type="InterPro" id="IPR050441">
    <property type="entry name" value="RBM"/>
</dbReference>
<dbReference type="CDD" id="cd12246">
    <property type="entry name" value="RRM1_U1A_like"/>
    <property type="match status" value="1"/>
</dbReference>
<feature type="compositionally biased region" description="Acidic residues" evidence="2">
    <location>
        <begin position="153"/>
        <end position="174"/>
    </location>
</feature>
<dbReference type="InterPro" id="IPR035979">
    <property type="entry name" value="RBD_domain_sf"/>
</dbReference>
<name>A0AAV7FQU9_DENCH</name>
<protein>
    <recommendedName>
        <fullName evidence="3">RRM domain-containing protein</fullName>
    </recommendedName>
</protein>
<dbReference type="Pfam" id="PF00076">
    <property type="entry name" value="RRM_1"/>
    <property type="match status" value="1"/>
</dbReference>
<evidence type="ECO:0000256" key="1">
    <source>
        <dbReference type="PROSITE-ProRule" id="PRU00176"/>
    </source>
</evidence>
<organism evidence="4 5">
    <name type="scientific">Dendrobium chrysotoxum</name>
    <name type="common">Orchid</name>
    <dbReference type="NCBI Taxonomy" id="161865"/>
    <lineage>
        <taxon>Eukaryota</taxon>
        <taxon>Viridiplantae</taxon>
        <taxon>Streptophyta</taxon>
        <taxon>Embryophyta</taxon>
        <taxon>Tracheophyta</taxon>
        <taxon>Spermatophyta</taxon>
        <taxon>Magnoliopsida</taxon>
        <taxon>Liliopsida</taxon>
        <taxon>Asparagales</taxon>
        <taxon>Orchidaceae</taxon>
        <taxon>Epidendroideae</taxon>
        <taxon>Malaxideae</taxon>
        <taxon>Dendrobiinae</taxon>
        <taxon>Dendrobium</taxon>
    </lineage>
</organism>
<keyword evidence="5" id="KW-1185">Reference proteome</keyword>
<gene>
    <name evidence="4" type="ORF">IEQ34_025192</name>
</gene>
<evidence type="ECO:0000313" key="4">
    <source>
        <dbReference type="EMBL" id="KAH0445970.1"/>
    </source>
</evidence>
<dbReference type="SUPFAM" id="SSF54928">
    <property type="entry name" value="RNA-binding domain, RBD"/>
    <property type="match status" value="1"/>
</dbReference>
<dbReference type="EMBL" id="JAGFBR010000294">
    <property type="protein sequence ID" value="KAH0445970.1"/>
    <property type="molecule type" value="Genomic_DNA"/>
</dbReference>
<dbReference type="FunFam" id="3.30.70.330:FF:000039">
    <property type="entry name" value="U1 small nuclear ribonucleoprotein A"/>
    <property type="match status" value="1"/>
</dbReference>
<evidence type="ECO:0000259" key="3">
    <source>
        <dbReference type="PROSITE" id="PS50102"/>
    </source>
</evidence>
<dbReference type="Proteomes" id="UP000775213">
    <property type="component" value="Unassembled WGS sequence"/>
</dbReference>
<dbReference type="AlphaFoldDB" id="A0AAV7FQU9"/>
<dbReference type="InterPro" id="IPR012677">
    <property type="entry name" value="Nucleotide-bd_a/b_plait_sf"/>
</dbReference>